<dbReference type="Pfam" id="PF00004">
    <property type="entry name" value="AAA"/>
    <property type="match status" value="3"/>
</dbReference>
<sequence length="2330" mass="260083">MDDPRLSRLSRFFQDALHGRRTLTTARDGKLFIEALCVQQQPANCAHQLICSPSGLTCLQSSVRFDTSTPFLDQNALALLQYLQDPALATIDAGFVLSKLIVPIVEPPFFWDPFTLAFRGNALSPEACNAYAWLLLQLITLPGMKSSTYIPLAKSSEVLDLILNAKDGTTRNLGQKIKHALPLDPLNPQSDDSLATPGGRHNNDHLDFKQISVMPTADELLSKDRPFLRTAEFLQDNSLGLPLRIMHLDNQFRLLREDMIGEIRSELQALTDKKGGRHRGTILSDLRLAGVEMGTERKRQPWGVILQSKAGLPNLKNMAPEKQKAYLKDNPQILRHGNIACLLLDNEPAAFPTIYRDLDALAATPASIVVQFEDDSTLSYALLRMKTARQIQLVQLNTAVFSYEPFLRRLQEMKGIPLAEDILHWEEDTHVTRPTCQPSKIIQQLGARAGKDLKEILGTKKSVLLNDSQMISLVSSLTQSVSLVQGPPGTGKSFIGALVAKVLHDSTDQVILVVCYTNHALDQFLEDLLDIGIPSAHMVRLGGKCTDRTKPLTLREQTAVNLNSKHWAEIDKLKQKLQMHETSLRDTFLRYNSVNLQKRHLMEYLEFLDNDLPFFEAFAIPDEVDGMTRIGKGGQNIGPFHLLDRWIRGEDAGSLQHLQPKGVSAVWKMALSTRQGALNRWQTAILQDLVAEIKENGREFNCAQAERDRIFGERDSGIIRSKRIIACTTTGAAKFSSAIQSASPGVVLVEEAGEILETHILTALGPNTQQLIMIGDHKQLRPKCSYDLSVEQGDGFDLNRSLFERLVMKGFPHVTLTEQHRMRPEISAMVRLLTYPDLTDADSTLQRENLRGFQDNIVFLDHSNPETALDRAKELRDGKTSTKQNLFEAKMILKSVRFLAQQGYGSQKLVVLTPYLGQLKLLREQLSSENDPILNDLDRFDLIRAGLLNDLNSKTSKPSLRISTIDNYQGEESDIVLVSLTRSNHSHDIGFMSAPERLDVLLSRARNAMIMIGNAETFINARKGSNVWRKLFEHLKENGHVYPGLPVRCEKHPDRVAILSTPEEFELNCPDGGCKEPCGVHLKCGIHKCPSSCHQIIDHSKIRCTGILKQKCSKGHPQSWYCHSGAAPQICPTCERERKEAERRAQKALKEQMKRDEQTQKHLKEVTRVQEEIDAITQSMKDAKIDTEQKAVLAQKRLDLVAAKDKADKKNIQLQVNASLPSNNNMKPPIPPSKTKNPTPPSLKPVEPPKSKISASDSRQKLQDQLIDCIGHNKSLSKTEWQRQKDQENASNPAIDMIMEMIGLEEVKSQVLRIKSKVETSIRQGSDLKTERLGLVLLGNPGTGKTTVARHYAKVLTSLQVLSGDEFIETTGSKLAHGGIKEVKDHLRQLQNAGGGAFFIDEAYQLAEGHNLGGKPVLDFILAEIENTIGSVVFIFAGYSSQMDKFFEHNPGFSSRIPYTLYFKDYTDAELLAMLIYKISSTYKKTGMKIEDGPDGLYMRISIRRLGRGRGRDGFGNARALENMFSRIRDRQADRLSKERRSGLFPDDYFIAKEDLIGPDPSKAILQCASWDLLQKLTSLKSVKDSIAFMIDLIKTNYHRELQEQEPIQVSLNRVFLGSPGTGKTTVAKLYGKILADLGLLSNGEVVAKNPADFIGSHIGHSEANTKKILATTVGKVLIIDEAYMLYSSSDGSHGAGAFKTAVIDTIVAEVQSVPGEDRCVLMLGYEDQMREFFANVNPGLTRRFQLSEAFHFQDFNDTELLEILHLKLRNQGLGATVPATTVAIDILGRARNGLNFGNGGDVENLISKAKGNYQKRQSGLPEAQRSIDFVFEPQDFDLDYDRAARAGINLQDLFQDVVGCESIIAKLDGFLNVAKGMRAQGLDPRGQIPMNFIFKGPPGTGKTTTARKFGQVYYDLGFLSQVEVVECSASDLIGQYVGHTGPKTIKQLERGLGKVLFIDEAYRLGEGCFAQEAVNELVDSMTKPKFAGKMIIILAGYDKDMNSLLKVNEGLSSRFTDEIIFPSLDAKHCITILEMKLGQSNIAVPAFRDPGNYSQVLDMITQLSKLPAWGNARDIQTLAKSMVRAIFRTTTEKVDQLVLPNSLALDCLRTMLSDRQTRQNVKYEPSQELSSLPQAESQPQPSPPPPNISTSTTSQASKKAEDDQAPEPFAPVENAATDSRDPGVSDEIWIQLQKDKKQAENRVRESEERQRQQEEACRIAKIKEEEAAAAAAALRVKQAKDEAEALELLRLREEARIRVLEAKAERQRMQAELERVRRVELKKREQEQRKQKKLQEMGVCPVGYRWIKQHGGYRCGGGFHWVSDFQLGV</sequence>
<keyword evidence="3" id="KW-0347">Helicase</keyword>
<keyword evidence="3" id="KW-0378">Hydrolase</keyword>
<dbReference type="GO" id="GO:0004386">
    <property type="term" value="F:helicase activity"/>
    <property type="evidence" value="ECO:0007669"/>
    <property type="project" value="InterPro"/>
</dbReference>
<dbReference type="CDD" id="cd00009">
    <property type="entry name" value="AAA"/>
    <property type="match status" value="2"/>
</dbReference>
<organism evidence="8 9">
    <name type="scientific">Lachnellula suecica</name>
    <dbReference type="NCBI Taxonomy" id="602035"/>
    <lineage>
        <taxon>Eukaryota</taxon>
        <taxon>Fungi</taxon>
        <taxon>Dikarya</taxon>
        <taxon>Ascomycota</taxon>
        <taxon>Pezizomycotina</taxon>
        <taxon>Leotiomycetes</taxon>
        <taxon>Helotiales</taxon>
        <taxon>Lachnaceae</taxon>
        <taxon>Lachnellula</taxon>
    </lineage>
</organism>
<dbReference type="InterPro" id="IPR041677">
    <property type="entry name" value="DNA2/NAM7_AAA_11"/>
</dbReference>
<name>A0A8T9C705_9HELO</name>
<dbReference type="Pfam" id="PF13087">
    <property type="entry name" value="AAA_12"/>
    <property type="match status" value="1"/>
</dbReference>
<feature type="domain" description="AAA+ ATPase" evidence="7">
    <location>
        <begin position="1611"/>
        <end position="1728"/>
    </location>
</feature>
<dbReference type="PRINTS" id="PR00819">
    <property type="entry name" value="CBXCFQXSUPER"/>
</dbReference>
<feature type="region of interest" description="Disordered" evidence="6">
    <location>
        <begin position="2117"/>
        <end position="2184"/>
    </location>
</feature>
<feature type="domain" description="AAA+ ATPase" evidence="7">
    <location>
        <begin position="1331"/>
        <end position="1467"/>
    </location>
</feature>
<feature type="region of interest" description="Disordered" evidence="6">
    <location>
        <begin position="2194"/>
        <end position="2213"/>
    </location>
</feature>
<dbReference type="EMBL" id="QGMK01000601">
    <property type="protein sequence ID" value="TVY80832.1"/>
    <property type="molecule type" value="Genomic_DNA"/>
</dbReference>
<dbReference type="InterPro" id="IPR041679">
    <property type="entry name" value="DNA2/NAM7-like_C"/>
</dbReference>
<dbReference type="InterPro" id="IPR003959">
    <property type="entry name" value="ATPase_AAA_core"/>
</dbReference>
<feature type="compositionally biased region" description="Low complexity" evidence="6">
    <location>
        <begin position="2131"/>
        <end position="2140"/>
    </location>
</feature>
<dbReference type="OrthoDB" id="2423195at2759"/>
<feature type="domain" description="AAA+ ATPase" evidence="7">
    <location>
        <begin position="478"/>
        <end position="796"/>
    </location>
</feature>
<dbReference type="Gene3D" id="1.10.8.60">
    <property type="match status" value="2"/>
</dbReference>
<evidence type="ECO:0000256" key="2">
    <source>
        <dbReference type="ARBA" id="ARBA00022741"/>
    </source>
</evidence>
<evidence type="ECO:0000256" key="3">
    <source>
        <dbReference type="ARBA" id="ARBA00022806"/>
    </source>
</evidence>
<dbReference type="InterPro" id="IPR000641">
    <property type="entry name" value="CbxX/CfxQ"/>
</dbReference>
<dbReference type="InterPro" id="IPR003593">
    <property type="entry name" value="AAA+_ATPase"/>
</dbReference>
<dbReference type="CDD" id="cd18808">
    <property type="entry name" value="SF1_C_Upf1"/>
    <property type="match status" value="1"/>
</dbReference>
<dbReference type="FunFam" id="1.10.8.60:FF:000160">
    <property type="entry name" value="WGS project CABT00000000 data, contig 2.55"/>
    <property type="match status" value="1"/>
</dbReference>
<proteinExistence type="inferred from homology"/>
<dbReference type="Pfam" id="PF17866">
    <property type="entry name" value="AAA_lid_6"/>
    <property type="match status" value="2"/>
</dbReference>
<dbReference type="Proteomes" id="UP000469558">
    <property type="component" value="Unassembled WGS sequence"/>
</dbReference>
<dbReference type="Gene3D" id="3.40.50.300">
    <property type="entry name" value="P-loop containing nucleotide triphosphate hydrolases"/>
    <property type="match status" value="5"/>
</dbReference>
<dbReference type="GO" id="GO:0016887">
    <property type="term" value="F:ATP hydrolysis activity"/>
    <property type="evidence" value="ECO:0007669"/>
    <property type="project" value="InterPro"/>
</dbReference>
<evidence type="ECO:0000313" key="8">
    <source>
        <dbReference type="EMBL" id="TVY80832.1"/>
    </source>
</evidence>
<dbReference type="CDD" id="cd17936">
    <property type="entry name" value="EEXXEc_NFX1"/>
    <property type="match status" value="1"/>
</dbReference>
<evidence type="ECO:0000256" key="4">
    <source>
        <dbReference type="ARBA" id="ARBA00022840"/>
    </source>
</evidence>
<dbReference type="FunFam" id="3.40.50.300:FF:001660">
    <property type="entry name" value="NF-X1 finger and helicase protein, putative"/>
    <property type="match status" value="1"/>
</dbReference>
<dbReference type="InterPro" id="IPR047187">
    <property type="entry name" value="SF1_C_Upf1"/>
</dbReference>
<accession>A0A8T9C705</accession>
<protein>
    <submittedName>
        <fullName evidence="8">NFX1-type zinc finger-containing protein</fullName>
    </submittedName>
</protein>
<dbReference type="InterPro" id="IPR027417">
    <property type="entry name" value="P-loop_NTPase"/>
</dbReference>
<dbReference type="FunFam" id="3.40.50.300:FF:000216">
    <property type="entry name" value="Type VII secretion ATPase EccA"/>
    <property type="match status" value="3"/>
</dbReference>
<dbReference type="InterPro" id="IPR041627">
    <property type="entry name" value="AAA_lid_6"/>
</dbReference>
<feature type="compositionally biased region" description="Polar residues" evidence="6">
    <location>
        <begin position="1214"/>
        <end position="1226"/>
    </location>
</feature>
<keyword evidence="2" id="KW-0547">Nucleotide-binding</keyword>
<dbReference type="InterPro" id="IPR050773">
    <property type="entry name" value="CbxX/CfxQ_RuBisCO_ESX"/>
</dbReference>
<reference evidence="8 9" key="1">
    <citation type="submission" date="2018-05" db="EMBL/GenBank/DDBJ databases">
        <title>Genome sequencing and assembly of the regulated plant pathogen Lachnellula willkommii and related sister species for the development of diagnostic species identification markers.</title>
        <authorList>
            <person name="Giroux E."/>
            <person name="Bilodeau G."/>
        </authorList>
    </citation>
    <scope>NUCLEOTIDE SEQUENCE [LARGE SCALE GENOMIC DNA]</scope>
    <source>
        <strain evidence="8 9">CBS 268.59</strain>
    </source>
</reference>
<keyword evidence="9" id="KW-1185">Reference proteome</keyword>
<dbReference type="SMART" id="SM00382">
    <property type="entry name" value="AAA"/>
    <property type="match status" value="4"/>
</dbReference>
<dbReference type="GO" id="GO:0005524">
    <property type="term" value="F:ATP binding"/>
    <property type="evidence" value="ECO:0007669"/>
    <property type="project" value="UniProtKB-KW"/>
</dbReference>
<comment type="caution">
    <text evidence="8">The sequence shown here is derived from an EMBL/GenBank/DDBJ whole genome shotgun (WGS) entry which is preliminary data.</text>
</comment>
<evidence type="ECO:0000313" key="9">
    <source>
        <dbReference type="Proteomes" id="UP000469558"/>
    </source>
</evidence>
<feature type="region of interest" description="Disordered" evidence="6">
    <location>
        <begin position="1214"/>
        <end position="1259"/>
    </location>
</feature>
<evidence type="ECO:0000256" key="5">
    <source>
        <dbReference type="SAM" id="Coils"/>
    </source>
</evidence>
<keyword evidence="4" id="KW-0067">ATP-binding</keyword>
<dbReference type="SUPFAM" id="SSF52540">
    <property type="entry name" value="P-loop containing nucleoside triphosphate hydrolases"/>
    <property type="match status" value="4"/>
</dbReference>
<dbReference type="Pfam" id="PF13086">
    <property type="entry name" value="AAA_11"/>
    <property type="match status" value="1"/>
</dbReference>
<dbReference type="CDD" id="cd06008">
    <property type="entry name" value="NF-X1-zinc-finger"/>
    <property type="match status" value="1"/>
</dbReference>
<feature type="domain" description="AAA+ ATPase" evidence="7">
    <location>
        <begin position="1889"/>
        <end position="2026"/>
    </location>
</feature>
<comment type="similarity">
    <text evidence="1">Belongs to the CbxX/CfxQ family.</text>
</comment>
<evidence type="ECO:0000256" key="1">
    <source>
        <dbReference type="ARBA" id="ARBA00010378"/>
    </source>
</evidence>
<feature type="coiled-coil region" evidence="5">
    <location>
        <begin position="1131"/>
        <end position="1186"/>
    </location>
</feature>
<feature type="compositionally biased region" description="Pro residues" evidence="6">
    <location>
        <begin position="1228"/>
        <end position="1248"/>
    </location>
</feature>
<dbReference type="PANTHER" id="PTHR43392">
    <property type="entry name" value="AAA-TYPE ATPASE FAMILY PROTEIN / ANKYRIN REPEAT FAMILY PROTEIN"/>
    <property type="match status" value="1"/>
</dbReference>
<gene>
    <name evidence="8" type="primary">Znfx1_0</name>
    <name evidence="8" type="ORF">LSUE1_G004602</name>
</gene>
<evidence type="ECO:0000256" key="6">
    <source>
        <dbReference type="SAM" id="MobiDB-lite"/>
    </source>
</evidence>
<keyword evidence="5" id="KW-0175">Coiled coil</keyword>
<evidence type="ECO:0000259" key="7">
    <source>
        <dbReference type="SMART" id="SM00382"/>
    </source>
</evidence>
<dbReference type="PANTHER" id="PTHR43392:SF2">
    <property type="entry name" value="AAA-TYPE ATPASE FAMILY PROTEIN _ ANKYRIN REPEAT FAMILY PROTEIN"/>
    <property type="match status" value="1"/>
</dbReference>